<dbReference type="InterPro" id="IPR037319">
    <property type="entry name" value="Rrp40_S1"/>
</dbReference>
<dbReference type="OrthoDB" id="340500at2759"/>
<dbReference type="GO" id="GO:0000177">
    <property type="term" value="C:cytoplasmic exosome (RNase complex)"/>
    <property type="evidence" value="ECO:0007669"/>
    <property type="project" value="TreeGrafter"/>
</dbReference>
<evidence type="ECO:0000256" key="3">
    <source>
        <dbReference type="ARBA" id="ARBA00022552"/>
    </source>
</evidence>
<proteinExistence type="inferred from homology"/>
<dbReference type="HOGENOM" id="CLU_069847_0_0_1"/>
<dbReference type="InterPro" id="IPR026699">
    <property type="entry name" value="Exosome_RNA_bind1/RRP40/RRP4"/>
</dbReference>
<dbReference type="GO" id="GO:0000467">
    <property type="term" value="P:exonucleolytic trimming to generate mature 3'-end of 5.8S rRNA from tricistronic rRNA transcript (SSU-rRNA, 5.8S rRNA, LSU-rRNA)"/>
    <property type="evidence" value="ECO:0007669"/>
    <property type="project" value="TreeGrafter"/>
</dbReference>
<comment type="subcellular location">
    <subcellularLocation>
        <location evidence="1">Nucleus</location>
        <location evidence="1">Nucleolus</location>
    </subcellularLocation>
</comment>
<gene>
    <name evidence="8" type="ORF">PV08_02678</name>
</gene>
<dbReference type="STRING" id="91928.A0A0D2BIG9"/>
<comment type="similarity">
    <text evidence="2">Belongs to the RRP40 family.</text>
</comment>
<dbReference type="Pfam" id="PF15985">
    <property type="entry name" value="KH_6"/>
    <property type="match status" value="1"/>
</dbReference>
<organism evidence="8 9">
    <name type="scientific">Exophiala spinifera</name>
    <dbReference type="NCBI Taxonomy" id="91928"/>
    <lineage>
        <taxon>Eukaryota</taxon>
        <taxon>Fungi</taxon>
        <taxon>Dikarya</taxon>
        <taxon>Ascomycota</taxon>
        <taxon>Pezizomycotina</taxon>
        <taxon>Eurotiomycetes</taxon>
        <taxon>Chaetothyriomycetidae</taxon>
        <taxon>Chaetothyriales</taxon>
        <taxon>Herpotrichiellaceae</taxon>
        <taxon>Exophiala</taxon>
    </lineage>
</organism>
<evidence type="ECO:0000256" key="4">
    <source>
        <dbReference type="ARBA" id="ARBA00022835"/>
    </source>
</evidence>
<evidence type="ECO:0000256" key="2">
    <source>
        <dbReference type="ARBA" id="ARBA00007841"/>
    </source>
</evidence>
<dbReference type="GeneID" id="27329761"/>
<dbReference type="PANTHER" id="PTHR21321:SF1">
    <property type="entry name" value="EXOSOME COMPLEX COMPONENT RRP40"/>
    <property type="match status" value="1"/>
</dbReference>
<evidence type="ECO:0000256" key="5">
    <source>
        <dbReference type="ARBA" id="ARBA00022884"/>
    </source>
</evidence>
<dbReference type="RefSeq" id="XP_016238606.1">
    <property type="nucleotide sequence ID" value="XM_016377036.1"/>
</dbReference>
<dbReference type="InterPro" id="IPR004088">
    <property type="entry name" value="KH_dom_type_1"/>
</dbReference>
<name>A0A0D2BIG9_9EURO</name>
<keyword evidence="4" id="KW-0271">Exosome</keyword>
<dbReference type="EMBL" id="KN847493">
    <property type="protein sequence ID" value="KIW18390.1"/>
    <property type="molecule type" value="Genomic_DNA"/>
</dbReference>
<dbReference type="Gene3D" id="3.30.1370.10">
    <property type="entry name" value="K Homology domain, type 1"/>
    <property type="match status" value="1"/>
</dbReference>
<evidence type="ECO:0000256" key="6">
    <source>
        <dbReference type="ARBA" id="ARBA00030615"/>
    </source>
</evidence>
<dbReference type="GO" id="GO:0071035">
    <property type="term" value="P:nuclear polyadenylation-dependent rRNA catabolic process"/>
    <property type="evidence" value="ECO:0007669"/>
    <property type="project" value="TreeGrafter"/>
</dbReference>
<dbReference type="GO" id="GO:0071051">
    <property type="term" value="P:poly(A)-dependent snoRNA 3'-end processing"/>
    <property type="evidence" value="ECO:0007669"/>
    <property type="project" value="TreeGrafter"/>
</dbReference>
<dbReference type="InterPro" id="IPR012340">
    <property type="entry name" value="NA-bd_OB-fold"/>
</dbReference>
<dbReference type="AlphaFoldDB" id="A0A0D2BIG9"/>
<keyword evidence="9" id="KW-1185">Reference proteome</keyword>
<dbReference type="GO" id="GO:0005730">
    <property type="term" value="C:nucleolus"/>
    <property type="evidence" value="ECO:0007669"/>
    <property type="project" value="UniProtKB-SubCell"/>
</dbReference>
<protein>
    <recommendedName>
        <fullName evidence="6">Ribosomal RNA-processing protein 40</fullName>
    </recommendedName>
</protein>
<dbReference type="InterPro" id="IPR036612">
    <property type="entry name" value="KH_dom_type_1_sf"/>
</dbReference>
<evidence type="ECO:0000313" key="8">
    <source>
        <dbReference type="EMBL" id="KIW18390.1"/>
    </source>
</evidence>
<dbReference type="PANTHER" id="PTHR21321">
    <property type="entry name" value="PNAS-3 RELATED"/>
    <property type="match status" value="1"/>
</dbReference>
<dbReference type="GO" id="GO:0034475">
    <property type="term" value="P:U4 snRNA 3'-end processing"/>
    <property type="evidence" value="ECO:0007669"/>
    <property type="project" value="TreeGrafter"/>
</dbReference>
<dbReference type="Pfam" id="PF21262">
    <property type="entry name" value="RRP40_S1"/>
    <property type="match status" value="1"/>
</dbReference>
<dbReference type="GO" id="GO:0071034">
    <property type="term" value="P:CUT catabolic process"/>
    <property type="evidence" value="ECO:0007669"/>
    <property type="project" value="TreeGrafter"/>
</dbReference>
<accession>A0A0D2BIG9</accession>
<dbReference type="FunFam" id="2.40.50.140:FF:000112">
    <property type="entry name" value="Exosome complex component RRP40"/>
    <property type="match status" value="1"/>
</dbReference>
<evidence type="ECO:0000259" key="7">
    <source>
        <dbReference type="Pfam" id="PF15985"/>
    </source>
</evidence>
<evidence type="ECO:0000256" key="1">
    <source>
        <dbReference type="ARBA" id="ARBA00004604"/>
    </source>
</evidence>
<dbReference type="VEuPathDB" id="FungiDB:PV08_02678"/>
<dbReference type="GO" id="GO:0000176">
    <property type="term" value="C:nuclear exosome (RNase complex)"/>
    <property type="evidence" value="ECO:0007669"/>
    <property type="project" value="TreeGrafter"/>
</dbReference>
<feature type="domain" description="K Homology" evidence="7">
    <location>
        <begin position="157"/>
        <end position="206"/>
    </location>
</feature>
<keyword evidence="5" id="KW-0694">RNA-binding</keyword>
<dbReference type="GO" id="GO:0071038">
    <property type="term" value="P:TRAMP-dependent tRNA surveillance pathway"/>
    <property type="evidence" value="ECO:0007669"/>
    <property type="project" value="TreeGrafter"/>
</dbReference>
<dbReference type="SUPFAM" id="SSF54791">
    <property type="entry name" value="Eukaryotic type KH-domain (KH-domain type I)"/>
    <property type="match status" value="1"/>
</dbReference>
<dbReference type="SUPFAM" id="SSF50249">
    <property type="entry name" value="Nucleic acid-binding proteins"/>
    <property type="match status" value="1"/>
</dbReference>
<reference evidence="8 9" key="1">
    <citation type="submission" date="2015-01" db="EMBL/GenBank/DDBJ databases">
        <title>The Genome Sequence of Exophiala spinifera CBS89968.</title>
        <authorList>
            <consortium name="The Broad Institute Genomics Platform"/>
            <person name="Cuomo C."/>
            <person name="de Hoog S."/>
            <person name="Gorbushina A."/>
            <person name="Stielow B."/>
            <person name="Teixiera M."/>
            <person name="Abouelleil A."/>
            <person name="Chapman S.B."/>
            <person name="Priest M."/>
            <person name="Young S.K."/>
            <person name="Wortman J."/>
            <person name="Nusbaum C."/>
            <person name="Birren B."/>
        </authorList>
    </citation>
    <scope>NUCLEOTIDE SEQUENCE [LARGE SCALE GENOMIC DNA]</scope>
    <source>
        <strain evidence="8 9">CBS 89968</strain>
    </source>
</reference>
<dbReference type="Proteomes" id="UP000053328">
    <property type="component" value="Unassembled WGS sequence"/>
</dbReference>
<dbReference type="GO" id="GO:0003723">
    <property type="term" value="F:RNA binding"/>
    <property type="evidence" value="ECO:0007669"/>
    <property type="project" value="UniProtKB-KW"/>
</dbReference>
<evidence type="ECO:0000313" key="9">
    <source>
        <dbReference type="Proteomes" id="UP000053328"/>
    </source>
</evidence>
<sequence>MATTQIVLPGDIIPATQLPTSQKRKIGRGLKQDAATHEYMATVGGLLEIDFRRKAAQVSTPSARYVPKPGDLVIAQVRGSSVDFFHVHINAHSPPAVLPQLAFEGATKKTRPNLKPNDLVYAKVVSAQKNMEVELSCVNPSTGKAEPDGLGPLTGGGMVFDVSPGLAERLIKKIAVVALDDLGARLPGGFEIAVGCNGKVWVECAEAGVRGTCAVGRCLREMDELELTEKDQRKLVNRIIADFERG</sequence>
<dbReference type="CDD" id="cd05790">
    <property type="entry name" value="S1_Rrp40"/>
    <property type="match status" value="1"/>
</dbReference>
<dbReference type="Gene3D" id="2.40.50.140">
    <property type="entry name" value="Nucleic acid-binding proteins"/>
    <property type="match status" value="1"/>
</dbReference>
<keyword evidence="3" id="KW-0698">rRNA processing</keyword>